<dbReference type="Pfam" id="PF02311">
    <property type="entry name" value="AraC_binding"/>
    <property type="match status" value="1"/>
</dbReference>
<dbReference type="SUPFAM" id="SSF46689">
    <property type="entry name" value="Homeodomain-like"/>
    <property type="match status" value="2"/>
</dbReference>
<dbReference type="PANTHER" id="PTHR46796:SF2">
    <property type="entry name" value="TRANSCRIPTIONAL REGULATORY PROTEIN"/>
    <property type="match status" value="1"/>
</dbReference>
<dbReference type="PROSITE" id="PS01124">
    <property type="entry name" value="HTH_ARAC_FAMILY_2"/>
    <property type="match status" value="1"/>
</dbReference>
<keyword evidence="1" id="KW-0805">Transcription regulation</keyword>
<name>A0ABV9CUL5_9ACTN</name>
<evidence type="ECO:0000256" key="3">
    <source>
        <dbReference type="ARBA" id="ARBA00023163"/>
    </source>
</evidence>
<keyword evidence="2" id="KW-0238">DNA-binding</keyword>
<keyword evidence="6" id="KW-1185">Reference proteome</keyword>
<dbReference type="InterPro" id="IPR018060">
    <property type="entry name" value="HTH_AraC"/>
</dbReference>
<evidence type="ECO:0000256" key="1">
    <source>
        <dbReference type="ARBA" id="ARBA00023015"/>
    </source>
</evidence>
<accession>A0ABV9CUL5</accession>
<dbReference type="InterPro" id="IPR009057">
    <property type="entry name" value="Homeodomain-like_sf"/>
</dbReference>
<dbReference type="Gene3D" id="1.10.10.60">
    <property type="entry name" value="Homeodomain-like"/>
    <property type="match status" value="2"/>
</dbReference>
<dbReference type="RefSeq" id="WP_380849843.1">
    <property type="nucleotide sequence ID" value="NZ_JBHSFP010000039.1"/>
</dbReference>
<evidence type="ECO:0000259" key="4">
    <source>
        <dbReference type="PROSITE" id="PS01124"/>
    </source>
</evidence>
<dbReference type="Pfam" id="PF12833">
    <property type="entry name" value="HTH_18"/>
    <property type="match status" value="1"/>
</dbReference>
<dbReference type="InterPro" id="IPR003313">
    <property type="entry name" value="AraC-bd"/>
</dbReference>
<feature type="domain" description="HTH araC/xylS-type" evidence="4">
    <location>
        <begin position="194"/>
        <end position="292"/>
    </location>
</feature>
<dbReference type="SUPFAM" id="SSF51215">
    <property type="entry name" value="Regulatory protein AraC"/>
    <property type="match status" value="1"/>
</dbReference>
<dbReference type="InterPro" id="IPR050204">
    <property type="entry name" value="AraC_XylS_family_regulators"/>
</dbReference>
<dbReference type="SMART" id="SM00342">
    <property type="entry name" value="HTH_ARAC"/>
    <property type="match status" value="1"/>
</dbReference>
<evidence type="ECO:0000313" key="6">
    <source>
        <dbReference type="Proteomes" id="UP001596004"/>
    </source>
</evidence>
<dbReference type="PANTHER" id="PTHR46796">
    <property type="entry name" value="HTH-TYPE TRANSCRIPTIONAL ACTIVATOR RHAS-RELATED"/>
    <property type="match status" value="1"/>
</dbReference>
<dbReference type="InterPro" id="IPR037923">
    <property type="entry name" value="HTH-like"/>
</dbReference>
<organism evidence="5 6">
    <name type="scientific">Sphaerisporangium dianthi</name>
    <dbReference type="NCBI Taxonomy" id="1436120"/>
    <lineage>
        <taxon>Bacteria</taxon>
        <taxon>Bacillati</taxon>
        <taxon>Actinomycetota</taxon>
        <taxon>Actinomycetes</taxon>
        <taxon>Streptosporangiales</taxon>
        <taxon>Streptosporangiaceae</taxon>
        <taxon>Sphaerisporangium</taxon>
    </lineage>
</organism>
<dbReference type="EMBL" id="JBHSFP010000039">
    <property type="protein sequence ID" value="MFC4536078.1"/>
    <property type="molecule type" value="Genomic_DNA"/>
</dbReference>
<gene>
    <name evidence="5" type="ORF">ACFO60_35375</name>
</gene>
<evidence type="ECO:0000256" key="2">
    <source>
        <dbReference type="ARBA" id="ARBA00023125"/>
    </source>
</evidence>
<evidence type="ECO:0000313" key="5">
    <source>
        <dbReference type="EMBL" id="MFC4536078.1"/>
    </source>
</evidence>
<reference evidence="6" key="1">
    <citation type="journal article" date="2019" name="Int. J. Syst. Evol. Microbiol.">
        <title>The Global Catalogue of Microorganisms (GCM) 10K type strain sequencing project: providing services to taxonomists for standard genome sequencing and annotation.</title>
        <authorList>
            <consortium name="The Broad Institute Genomics Platform"/>
            <consortium name="The Broad Institute Genome Sequencing Center for Infectious Disease"/>
            <person name="Wu L."/>
            <person name="Ma J."/>
        </authorList>
    </citation>
    <scope>NUCLEOTIDE SEQUENCE [LARGE SCALE GENOMIC DNA]</scope>
    <source>
        <strain evidence="6">CGMCC 4.7132</strain>
    </source>
</reference>
<sequence length="314" mass="34014">MGGDWARYWRAADRPLEAMHAHFTRHVYHRHSHETYSFGVTEDGAQNFTCRGAARTSAAGMVMVFNPDDPHDGHAADQVGFTYRMVHIGPELVAEVVGEAAGRRMGLPLFTEPVVTDPLLADRLRRLHMALVGDGEATALRRDEVLDAAVPAMVRHASGRVPVSLAGRGRRPSDLAAVWPGAGGRAGPAEAGTARVARELLHDLEGDVVSANDLAAATGRSRFAVYRAFHEMYGMSPSDYQRQLRLRAARRLLAQGRSPADAAAATGFTDQSHLTRWFARCYGVTPGAYRRAVAAPAEAERDGSAVHFHTDSVS</sequence>
<keyword evidence="3" id="KW-0804">Transcription</keyword>
<protein>
    <submittedName>
        <fullName evidence="5">AraC family transcriptional regulator</fullName>
    </submittedName>
</protein>
<comment type="caution">
    <text evidence="5">The sequence shown here is derived from an EMBL/GenBank/DDBJ whole genome shotgun (WGS) entry which is preliminary data.</text>
</comment>
<dbReference type="Proteomes" id="UP001596004">
    <property type="component" value="Unassembled WGS sequence"/>
</dbReference>
<proteinExistence type="predicted"/>